<keyword evidence="2" id="KW-1185">Reference proteome</keyword>
<sequence>MTSKKNRKSSVLWSPDLDAYASGRIDVSQIRCALCEQAPCACPEFGTKEYFALIDRRHGRTGGAR</sequence>
<dbReference type="AlphaFoldDB" id="A0A852V2N0"/>
<reference evidence="1 2" key="1">
    <citation type="submission" date="2020-07" db="EMBL/GenBank/DDBJ databases">
        <title>Sequencing the genomes of 1000 actinobacteria strains.</title>
        <authorList>
            <person name="Klenk H.-P."/>
        </authorList>
    </citation>
    <scope>NUCLEOTIDE SEQUENCE [LARGE SCALE GENOMIC DNA]</scope>
    <source>
        <strain evidence="1 2">DSM 45763</strain>
    </source>
</reference>
<dbReference type="Proteomes" id="UP000576393">
    <property type="component" value="Unassembled WGS sequence"/>
</dbReference>
<evidence type="ECO:0000313" key="1">
    <source>
        <dbReference type="EMBL" id="NYF40461.1"/>
    </source>
</evidence>
<name>A0A852V2N0_9ACTN</name>
<protein>
    <submittedName>
        <fullName evidence="1">Uncharacterized protein</fullName>
    </submittedName>
</protein>
<comment type="caution">
    <text evidence="1">The sequence shown here is derived from an EMBL/GenBank/DDBJ whole genome shotgun (WGS) entry which is preliminary data.</text>
</comment>
<gene>
    <name evidence="1" type="ORF">HDA43_002620</name>
</gene>
<dbReference type="EMBL" id="JACCCO010000001">
    <property type="protein sequence ID" value="NYF40461.1"/>
    <property type="molecule type" value="Genomic_DNA"/>
</dbReference>
<proteinExistence type="predicted"/>
<dbReference type="RefSeq" id="WP_179820240.1">
    <property type="nucleotide sequence ID" value="NZ_JACCCO010000001.1"/>
</dbReference>
<accession>A0A852V2N0</accession>
<evidence type="ECO:0000313" key="2">
    <source>
        <dbReference type="Proteomes" id="UP000576393"/>
    </source>
</evidence>
<organism evidence="1 2">
    <name type="scientific">Streptosporangium sandarakinum</name>
    <dbReference type="NCBI Taxonomy" id="1260955"/>
    <lineage>
        <taxon>Bacteria</taxon>
        <taxon>Bacillati</taxon>
        <taxon>Actinomycetota</taxon>
        <taxon>Actinomycetes</taxon>
        <taxon>Streptosporangiales</taxon>
        <taxon>Streptosporangiaceae</taxon>
        <taxon>Streptosporangium</taxon>
    </lineage>
</organism>